<organism evidence="2 3">
    <name type="scientific">Acorus gramineus</name>
    <name type="common">Dwarf sweet flag</name>
    <dbReference type="NCBI Taxonomy" id="55184"/>
    <lineage>
        <taxon>Eukaryota</taxon>
        <taxon>Viridiplantae</taxon>
        <taxon>Streptophyta</taxon>
        <taxon>Embryophyta</taxon>
        <taxon>Tracheophyta</taxon>
        <taxon>Spermatophyta</taxon>
        <taxon>Magnoliopsida</taxon>
        <taxon>Liliopsida</taxon>
        <taxon>Acoraceae</taxon>
        <taxon>Acorus</taxon>
    </lineage>
</organism>
<dbReference type="PANTHER" id="PTHR46872:SF10">
    <property type="entry name" value="MYB-LIKE DOMAIN-CONTAINING PROTEIN"/>
    <property type="match status" value="1"/>
</dbReference>
<feature type="region of interest" description="Disordered" evidence="1">
    <location>
        <begin position="369"/>
        <end position="408"/>
    </location>
</feature>
<dbReference type="Proteomes" id="UP001179952">
    <property type="component" value="Unassembled WGS sequence"/>
</dbReference>
<keyword evidence="3" id="KW-1185">Reference proteome</keyword>
<evidence type="ECO:0000313" key="2">
    <source>
        <dbReference type="EMBL" id="KAK1267829.1"/>
    </source>
</evidence>
<feature type="compositionally biased region" description="Basic and acidic residues" evidence="1">
    <location>
        <begin position="390"/>
        <end position="406"/>
    </location>
</feature>
<dbReference type="AlphaFoldDB" id="A0AAV9AUJ2"/>
<accession>A0AAV9AUJ2</accession>
<feature type="region of interest" description="Disordered" evidence="1">
    <location>
        <begin position="321"/>
        <end position="355"/>
    </location>
</feature>
<evidence type="ECO:0000313" key="3">
    <source>
        <dbReference type="Proteomes" id="UP001179952"/>
    </source>
</evidence>
<evidence type="ECO:0000256" key="1">
    <source>
        <dbReference type="SAM" id="MobiDB-lite"/>
    </source>
</evidence>
<protein>
    <submittedName>
        <fullName evidence="2">AT-rich interactive domain-containing protein 2</fullName>
    </submittedName>
</protein>
<gene>
    <name evidence="2" type="ORF">QJS04_geneDACA005180</name>
</gene>
<sequence length="450" mass="51064">MVLKHNKRSFDDDEVYQLSHKHQRQVDYTGHLASFDEIFPFGEILGKPNISGEESFHVSQDEDRLVNITGSELPLVSAEKVFENDTPCVGLEDPNPNFPVTLSSFSWATCNTSQEDVRLERLIFSPDQWDPIDSPHRKLVPIGPDHQAEVPGWVPCGVRVIDGVTDRFLGTCVLPISDSDSKDWRVGQGRTECNCLDESSIRCVRQHVSDARGDMMKTLGLERFRLLGFLDMGEGVSERWTEEEERVFHGVVFSNPASIGKNFWDYLVQVFPSRSYTELVSYYFNVFMLRKRAGQNRVVPLNIDSDNDEWQEGDRFEFSVSEEGEEDNSVVESTPDLLNDVYGRDSDHSIGDGGECEDDECVVFNVSKDEGKDSLPDGAGDDSCTSYEAQHQDSNDDDHKSPHDEDFGINVWDVGYMSRPKEDPDFLPTFNMIEEVFGKEALDNHHHKGW</sequence>
<proteinExistence type="predicted"/>
<dbReference type="EMBL" id="JAUJYN010000006">
    <property type="protein sequence ID" value="KAK1267829.1"/>
    <property type="molecule type" value="Genomic_DNA"/>
</dbReference>
<dbReference type="CDD" id="cd00167">
    <property type="entry name" value="SANT"/>
    <property type="match status" value="1"/>
</dbReference>
<dbReference type="PANTHER" id="PTHR46872">
    <property type="entry name" value="DNA BINDING PROTEIN"/>
    <property type="match status" value="1"/>
</dbReference>
<reference evidence="2" key="1">
    <citation type="journal article" date="2023" name="Nat. Commun.">
        <title>Diploid and tetraploid genomes of Acorus and the evolution of monocots.</title>
        <authorList>
            <person name="Ma L."/>
            <person name="Liu K.W."/>
            <person name="Li Z."/>
            <person name="Hsiao Y.Y."/>
            <person name="Qi Y."/>
            <person name="Fu T."/>
            <person name="Tang G.D."/>
            <person name="Zhang D."/>
            <person name="Sun W.H."/>
            <person name="Liu D.K."/>
            <person name="Li Y."/>
            <person name="Chen G.Z."/>
            <person name="Liu X.D."/>
            <person name="Liao X.Y."/>
            <person name="Jiang Y.T."/>
            <person name="Yu X."/>
            <person name="Hao Y."/>
            <person name="Huang J."/>
            <person name="Zhao X.W."/>
            <person name="Ke S."/>
            <person name="Chen Y.Y."/>
            <person name="Wu W.L."/>
            <person name="Hsu J.L."/>
            <person name="Lin Y.F."/>
            <person name="Huang M.D."/>
            <person name="Li C.Y."/>
            <person name="Huang L."/>
            <person name="Wang Z.W."/>
            <person name="Zhao X."/>
            <person name="Zhong W.Y."/>
            <person name="Peng D.H."/>
            <person name="Ahmad S."/>
            <person name="Lan S."/>
            <person name="Zhang J.S."/>
            <person name="Tsai W.C."/>
            <person name="Van de Peer Y."/>
            <person name="Liu Z.J."/>
        </authorList>
    </citation>
    <scope>NUCLEOTIDE SEQUENCE</scope>
    <source>
        <strain evidence="2">SCP</strain>
    </source>
</reference>
<name>A0AAV9AUJ2_ACOGR</name>
<comment type="caution">
    <text evidence="2">The sequence shown here is derived from an EMBL/GenBank/DDBJ whole genome shotgun (WGS) entry which is preliminary data.</text>
</comment>
<reference evidence="2" key="2">
    <citation type="submission" date="2023-06" db="EMBL/GenBank/DDBJ databases">
        <authorList>
            <person name="Ma L."/>
            <person name="Liu K.-W."/>
            <person name="Li Z."/>
            <person name="Hsiao Y.-Y."/>
            <person name="Qi Y."/>
            <person name="Fu T."/>
            <person name="Tang G."/>
            <person name="Zhang D."/>
            <person name="Sun W.-H."/>
            <person name="Liu D.-K."/>
            <person name="Li Y."/>
            <person name="Chen G.-Z."/>
            <person name="Liu X.-D."/>
            <person name="Liao X.-Y."/>
            <person name="Jiang Y.-T."/>
            <person name="Yu X."/>
            <person name="Hao Y."/>
            <person name="Huang J."/>
            <person name="Zhao X.-W."/>
            <person name="Ke S."/>
            <person name="Chen Y.-Y."/>
            <person name="Wu W.-L."/>
            <person name="Hsu J.-L."/>
            <person name="Lin Y.-F."/>
            <person name="Huang M.-D."/>
            <person name="Li C.-Y."/>
            <person name="Huang L."/>
            <person name="Wang Z.-W."/>
            <person name="Zhao X."/>
            <person name="Zhong W.-Y."/>
            <person name="Peng D.-H."/>
            <person name="Ahmad S."/>
            <person name="Lan S."/>
            <person name="Zhang J.-S."/>
            <person name="Tsai W.-C."/>
            <person name="Van De Peer Y."/>
            <person name="Liu Z.-J."/>
        </authorList>
    </citation>
    <scope>NUCLEOTIDE SEQUENCE</scope>
    <source>
        <strain evidence="2">SCP</strain>
        <tissue evidence="2">Leaves</tissue>
    </source>
</reference>
<dbReference type="InterPro" id="IPR001005">
    <property type="entry name" value="SANT/Myb"/>
</dbReference>